<sequence length="55" mass="5686">MACCDGWNLLSDGSKPNGVCPDCGVDTLDGDSVEGCFYSKIVCETCGDAPCDESC</sequence>
<name>A0A6G8R3X8_9CAUD</name>
<reference evidence="1 2" key="1">
    <citation type="submission" date="2020-02" db="EMBL/GenBank/DDBJ databases">
        <title>Characterization of Proteus podophage Privateer.</title>
        <authorList>
            <person name="Corban J."/>
            <person name="Ramsey J."/>
        </authorList>
    </citation>
    <scope>NUCLEOTIDE SEQUENCE [LARGE SCALE GENOMIC DNA]</scope>
</reference>
<evidence type="ECO:0000313" key="2">
    <source>
        <dbReference type="Proteomes" id="UP000500956"/>
    </source>
</evidence>
<accession>A0A6G8R3X8</accession>
<gene>
    <name evidence="1" type="ORF">CPT_Privateer_111</name>
</gene>
<dbReference type="EMBL" id="MT028297">
    <property type="protein sequence ID" value="QIN94902.1"/>
    <property type="molecule type" value="Genomic_DNA"/>
</dbReference>
<evidence type="ECO:0000313" key="1">
    <source>
        <dbReference type="EMBL" id="QIN94902.1"/>
    </source>
</evidence>
<proteinExistence type="predicted"/>
<dbReference type="Proteomes" id="UP000500956">
    <property type="component" value="Segment"/>
</dbReference>
<protein>
    <submittedName>
        <fullName evidence="1">Uncharacterized protein</fullName>
    </submittedName>
</protein>
<organism evidence="1 2">
    <name type="scientific">Proteus phage Privateer</name>
    <dbReference type="NCBI Taxonomy" id="2712958"/>
    <lineage>
        <taxon>Viruses</taxon>
        <taxon>Duplodnaviria</taxon>
        <taxon>Heunggongvirae</taxon>
        <taxon>Uroviricota</taxon>
        <taxon>Caudoviricetes</taxon>
        <taxon>Grimontviridae</taxon>
        <taxon>Privateervirus</taxon>
        <taxon>Privateervirus privateer</taxon>
    </lineage>
</organism>
<keyword evidence="2" id="KW-1185">Reference proteome</keyword>